<keyword evidence="2" id="KW-1133">Transmembrane helix</keyword>
<dbReference type="PANTHER" id="PTHR37199:SF5">
    <property type="entry name" value="TRANSMEMBRANE PROTEIN"/>
    <property type="match status" value="1"/>
</dbReference>
<organism evidence="3 4">
    <name type="scientific">Lupinus luteus</name>
    <name type="common">European yellow lupine</name>
    <dbReference type="NCBI Taxonomy" id="3873"/>
    <lineage>
        <taxon>Eukaryota</taxon>
        <taxon>Viridiplantae</taxon>
        <taxon>Streptophyta</taxon>
        <taxon>Embryophyta</taxon>
        <taxon>Tracheophyta</taxon>
        <taxon>Spermatophyta</taxon>
        <taxon>Magnoliopsida</taxon>
        <taxon>eudicotyledons</taxon>
        <taxon>Gunneridae</taxon>
        <taxon>Pentapetalae</taxon>
        <taxon>rosids</taxon>
        <taxon>fabids</taxon>
        <taxon>Fabales</taxon>
        <taxon>Fabaceae</taxon>
        <taxon>Papilionoideae</taxon>
        <taxon>50 kb inversion clade</taxon>
        <taxon>genistoids sensu lato</taxon>
        <taxon>core genistoids</taxon>
        <taxon>Genisteae</taxon>
        <taxon>Lupinus</taxon>
    </lineage>
</organism>
<reference evidence="3 4" key="1">
    <citation type="submission" date="2024-03" db="EMBL/GenBank/DDBJ databases">
        <authorList>
            <person name="Martinez-Hernandez J."/>
        </authorList>
    </citation>
    <scope>NUCLEOTIDE SEQUENCE [LARGE SCALE GENOMIC DNA]</scope>
</reference>
<keyword evidence="2" id="KW-0472">Membrane</keyword>
<dbReference type="EMBL" id="CAXHTB010000017">
    <property type="protein sequence ID" value="CAL0323584.1"/>
    <property type="molecule type" value="Genomic_DNA"/>
</dbReference>
<evidence type="ECO:0000313" key="4">
    <source>
        <dbReference type="Proteomes" id="UP001497480"/>
    </source>
</evidence>
<proteinExistence type="predicted"/>
<sequence>MAREFLANFHGDGAGRDNNSWALFLFGVIFLSLFVISIIIFSCGEDPQTHRRKRRGISGIGGDGDGGGHGGGDGGGGHGGG</sequence>
<evidence type="ECO:0008006" key="5">
    <source>
        <dbReference type="Google" id="ProtNLM"/>
    </source>
</evidence>
<dbReference type="PANTHER" id="PTHR37199">
    <property type="entry name" value="TRANSMEMBRANE PROTEIN"/>
    <property type="match status" value="1"/>
</dbReference>
<evidence type="ECO:0000256" key="1">
    <source>
        <dbReference type="SAM" id="MobiDB-lite"/>
    </source>
</evidence>
<gene>
    <name evidence="3" type="ORF">LLUT_LOCUS24644</name>
</gene>
<feature type="region of interest" description="Disordered" evidence="1">
    <location>
        <begin position="47"/>
        <end position="81"/>
    </location>
</feature>
<keyword evidence="2" id="KW-0812">Transmembrane</keyword>
<comment type="caution">
    <text evidence="3">The sequence shown here is derived from an EMBL/GenBank/DDBJ whole genome shotgun (WGS) entry which is preliminary data.</text>
</comment>
<feature type="transmembrane region" description="Helical" evidence="2">
    <location>
        <begin position="20"/>
        <end position="44"/>
    </location>
</feature>
<evidence type="ECO:0000256" key="2">
    <source>
        <dbReference type="SAM" id="Phobius"/>
    </source>
</evidence>
<evidence type="ECO:0000313" key="3">
    <source>
        <dbReference type="EMBL" id="CAL0323584.1"/>
    </source>
</evidence>
<keyword evidence="4" id="KW-1185">Reference proteome</keyword>
<protein>
    <recommendedName>
        <fullName evidence="5">Glycine-rich protein</fullName>
    </recommendedName>
</protein>
<dbReference type="Proteomes" id="UP001497480">
    <property type="component" value="Unassembled WGS sequence"/>
</dbReference>
<feature type="compositionally biased region" description="Gly residues" evidence="1">
    <location>
        <begin position="58"/>
        <end position="81"/>
    </location>
</feature>
<accession>A0AAV1XPK9</accession>
<dbReference type="AlphaFoldDB" id="A0AAV1XPK9"/>
<name>A0AAV1XPK9_LUPLU</name>